<protein>
    <submittedName>
        <fullName evidence="2">Preprotein translocase subunit TatB</fullName>
    </submittedName>
</protein>
<accession>A0A385PWN8</accession>
<dbReference type="InterPro" id="IPR001455">
    <property type="entry name" value="TusA-like"/>
</dbReference>
<dbReference type="AlphaFoldDB" id="A0A385PWN8"/>
<proteinExistence type="inferred from homology"/>
<evidence type="ECO:0000313" key="2">
    <source>
        <dbReference type="EMBL" id="AYA98558.1"/>
    </source>
</evidence>
<dbReference type="Gene3D" id="3.30.110.40">
    <property type="entry name" value="TusA-like domain"/>
    <property type="match status" value="1"/>
</dbReference>
<name>A0A385PWN8_9FIRM</name>
<dbReference type="Pfam" id="PF01206">
    <property type="entry name" value="TusA"/>
    <property type="match status" value="1"/>
</dbReference>
<dbReference type="RefSeq" id="WP_111524429.1">
    <property type="nucleotide sequence ID" value="NZ_CP032364.1"/>
</dbReference>
<dbReference type="InterPro" id="IPR036868">
    <property type="entry name" value="TusA-like_sf"/>
</dbReference>
<evidence type="ECO:0000313" key="3">
    <source>
        <dbReference type="Proteomes" id="UP000265562"/>
    </source>
</evidence>
<dbReference type="PANTHER" id="PTHR33279">
    <property type="entry name" value="SULFUR CARRIER PROTEIN YEDF-RELATED"/>
    <property type="match status" value="1"/>
</dbReference>
<dbReference type="OrthoDB" id="9797352at2"/>
<organism evidence="2 3">
    <name type="scientific">Lachnoanaerobaculum umeaense</name>
    <dbReference type="NCBI Taxonomy" id="617123"/>
    <lineage>
        <taxon>Bacteria</taxon>
        <taxon>Bacillati</taxon>
        <taxon>Bacillota</taxon>
        <taxon>Clostridia</taxon>
        <taxon>Lachnospirales</taxon>
        <taxon>Lachnospiraceae</taxon>
        <taxon>Lachnoanaerobaculum</taxon>
    </lineage>
</organism>
<sequence length="66" mass="7418">MVDARGCSCPEPVIMIKKALSSKESRYEMMVDSKNALENVTRFVKGEGYDVVVTEENGEYKLVITK</sequence>
<dbReference type="SUPFAM" id="SSF64307">
    <property type="entry name" value="SirA-like"/>
    <property type="match status" value="1"/>
</dbReference>
<dbReference type="PANTHER" id="PTHR33279:SF6">
    <property type="entry name" value="SULFUR CARRIER PROTEIN YEDF-RELATED"/>
    <property type="match status" value="1"/>
</dbReference>
<dbReference type="EMBL" id="CP032364">
    <property type="protein sequence ID" value="AYA98558.1"/>
    <property type="molecule type" value="Genomic_DNA"/>
</dbReference>
<dbReference type="KEGG" id="lua:D4A81_00625"/>
<comment type="similarity">
    <text evidence="1">Belongs to the sulfur carrier protein TusA family.</text>
</comment>
<evidence type="ECO:0000256" key="1">
    <source>
        <dbReference type="ARBA" id="ARBA00008984"/>
    </source>
</evidence>
<dbReference type="Proteomes" id="UP000265562">
    <property type="component" value="Chromosome"/>
</dbReference>
<reference evidence="2 3" key="1">
    <citation type="submission" date="2018-09" db="EMBL/GenBank/DDBJ databases">
        <title>Genome sequencing of Lachnoanaerobaculum umeaense DSM 23576.</title>
        <authorList>
            <person name="Kook J.-K."/>
            <person name="Park S.-N."/>
            <person name="Lim Y.K."/>
        </authorList>
    </citation>
    <scope>NUCLEOTIDE SEQUENCE [LARGE SCALE GENOMIC DNA]</scope>
    <source>
        <strain evidence="3">DSM 23576 \ CCUG 58757</strain>
    </source>
</reference>
<keyword evidence="3" id="KW-1185">Reference proteome</keyword>
<gene>
    <name evidence="2" type="ORF">D4A81_00625</name>
</gene>